<keyword evidence="4" id="KW-1185">Reference proteome</keyword>
<name>A0ABR1JCZ1_9AGAR</name>
<dbReference type="InterPro" id="IPR011041">
    <property type="entry name" value="Quinoprot_gluc/sorb_DH_b-prop"/>
</dbReference>
<feature type="chain" id="PRO_5046733512" description="Pyrroloquinoline quinone-dependent pyranose dehydrogenase beta-propeller domain-containing protein" evidence="1">
    <location>
        <begin position="22"/>
        <end position="441"/>
    </location>
</feature>
<dbReference type="InterPro" id="IPR054539">
    <property type="entry name" value="Beta-prop_PDH"/>
</dbReference>
<dbReference type="InterPro" id="IPR011042">
    <property type="entry name" value="6-blade_b-propeller_TolB-like"/>
</dbReference>
<dbReference type="Proteomes" id="UP001498398">
    <property type="component" value="Unassembled WGS sequence"/>
</dbReference>
<evidence type="ECO:0000259" key="2">
    <source>
        <dbReference type="Pfam" id="PF22807"/>
    </source>
</evidence>
<evidence type="ECO:0000313" key="4">
    <source>
        <dbReference type="Proteomes" id="UP001498398"/>
    </source>
</evidence>
<sequence>MSSKVWFFLAAITLPLMGALAQIQPPGVPFRSPVTTASGFSASVIFSNLTTPRGIAFDSTGNTLLVVERGFGVTALSPSSSSPGSWERSTVVQNTGFTHGIQIEGSSLYVSTGAAVLVYEYNSQTKTVAQNQAPLTLISGLPADGELTTHTLQLEKNEHGDTTALYVGSGPLTNIDTTARDPASGRSQVRRFLLPSSATQQWSSGEVIAFGIRNPAGLAFDPSTSTRNLYIVENGASIDNVTGLTADFVNDNPADEMELVAFTSSESSTPFYGFPDCTTLWNPEADPVGNPEFINLPRGTQFSLRLDPSRDDEWCQDEENNIKPALSFQAHSVPLDIKFYKAPSGAGSGSFPSSSLGNAFISFHGSFDRDPPTGYGVVQVPFPLTGTPSSGLGYDFLVQATNLNTCPGTCIRPVGLAFGIDGKLYVSSDSSGEIFVIQTST</sequence>
<accession>A0ABR1JCZ1</accession>
<dbReference type="EMBL" id="JBANRG010000027">
    <property type="protein sequence ID" value="KAK7453287.1"/>
    <property type="molecule type" value="Genomic_DNA"/>
</dbReference>
<gene>
    <name evidence="3" type="ORF">VKT23_011962</name>
</gene>
<dbReference type="Gene3D" id="2.120.10.30">
    <property type="entry name" value="TolB, C-terminal domain"/>
    <property type="match status" value="1"/>
</dbReference>
<organism evidence="3 4">
    <name type="scientific">Marasmiellus scandens</name>
    <dbReference type="NCBI Taxonomy" id="2682957"/>
    <lineage>
        <taxon>Eukaryota</taxon>
        <taxon>Fungi</taxon>
        <taxon>Dikarya</taxon>
        <taxon>Basidiomycota</taxon>
        <taxon>Agaricomycotina</taxon>
        <taxon>Agaricomycetes</taxon>
        <taxon>Agaricomycetidae</taxon>
        <taxon>Agaricales</taxon>
        <taxon>Marasmiineae</taxon>
        <taxon>Omphalotaceae</taxon>
        <taxon>Marasmiellus</taxon>
    </lineage>
</organism>
<evidence type="ECO:0000313" key="3">
    <source>
        <dbReference type="EMBL" id="KAK7453287.1"/>
    </source>
</evidence>
<comment type="caution">
    <text evidence="3">The sequence shown here is derived from an EMBL/GenBank/DDBJ whole genome shotgun (WGS) entry which is preliminary data.</text>
</comment>
<dbReference type="SUPFAM" id="SSF50952">
    <property type="entry name" value="Soluble quinoprotein glucose dehydrogenase"/>
    <property type="match status" value="1"/>
</dbReference>
<proteinExistence type="predicted"/>
<feature type="domain" description="Pyrroloquinoline quinone-dependent pyranose dehydrogenase beta-propeller" evidence="2">
    <location>
        <begin position="35"/>
        <end position="439"/>
    </location>
</feature>
<dbReference type="Pfam" id="PF22807">
    <property type="entry name" value="TrAA12"/>
    <property type="match status" value="1"/>
</dbReference>
<feature type="signal peptide" evidence="1">
    <location>
        <begin position="1"/>
        <end position="21"/>
    </location>
</feature>
<reference evidence="3 4" key="1">
    <citation type="submission" date="2024-01" db="EMBL/GenBank/DDBJ databases">
        <title>A draft genome for the cacao thread blight pathogen Marasmiellus scandens.</title>
        <authorList>
            <person name="Baruah I.K."/>
            <person name="Leung J."/>
            <person name="Bukari Y."/>
            <person name="Amoako-Attah I."/>
            <person name="Meinhardt L.W."/>
            <person name="Bailey B.A."/>
            <person name="Cohen S.P."/>
        </authorList>
    </citation>
    <scope>NUCLEOTIDE SEQUENCE [LARGE SCALE GENOMIC DNA]</scope>
    <source>
        <strain evidence="3 4">GH-19</strain>
    </source>
</reference>
<evidence type="ECO:0000256" key="1">
    <source>
        <dbReference type="SAM" id="SignalP"/>
    </source>
</evidence>
<keyword evidence="1" id="KW-0732">Signal</keyword>
<protein>
    <recommendedName>
        <fullName evidence="2">Pyrroloquinoline quinone-dependent pyranose dehydrogenase beta-propeller domain-containing protein</fullName>
    </recommendedName>
</protein>